<evidence type="ECO:0000313" key="2">
    <source>
        <dbReference type="EnsemblPlants" id="Bo7g110180.1"/>
    </source>
</evidence>
<feature type="compositionally biased region" description="Polar residues" evidence="1">
    <location>
        <begin position="265"/>
        <end position="283"/>
    </location>
</feature>
<organism evidence="2 3">
    <name type="scientific">Brassica oleracea var. oleracea</name>
    <dbReference type="NCBI Taxonomy" id="109376"/>
    <lineage>
        <taxon>Eukaryota</taxon>
        <taxon>Viridiplantae</taxon>
        <taxon>Streptophyta</taxon>
        <taxon>Embryophyta</taxon>
        <taxon>Tracheophyta</taxon>
        <taxon>Spermatophyta</taxon>
        <taxon>Magnoliopsida</taxon>
        <taxon>eudicotyledons</taxon>
        <taxon>Gunneridae</taxon>
        <taxon>Pentapetalae</taxon>
        <taxon>rosids</taxon>
        <taxon>malvids</taxon>
        <taxon>Brassicales</taxon>
        <taxon>Brassicaceae</taxon>
        <taxon>Brassiceae</taxon>
        <taxon>Brassica</taxon>
    </lineage>
</organism>
<dbReference type="Gramene" id="Bo7g110180.1">
    <property type="protein sequence ID" value="Bo7g110180.1"/>
    <property type="gene ID" value="Bo7g110180"/>
</dbReference>
<keyword evidence="3" id="KW-1185">Reference proteome</keyword>
<protein>
    <submittedName>
        <fullName evidence="2">Uncharacterized protein</fullName>
    </submittedName>
</protein>
<dbReference type="STRING" id="109376.A0A0D3DG19"/>
<dbReference type="HOGENOM" id="CLU_012390_0_2_1"/>
<dbReference type="EnsemblPlants" id="Bo7g110180.1">
    <property type="protein sequence ID" value="Bo7g110180.1"/>
    <property type="gene ID" value="Bo7g110180"/>
</dbReference>
<dbReference type="Proteomes" id="UP000032141">
    <property type="component" value="Chromosome C7"/>
</dbReference>
<dbReference type="AlphaFoldDB" id="A0A0D3DG19"/>
<sequence length="358" mass="40823">MVLSLSLFRQKNSLSVSRKEHGESLSLTHESRLSSFPRRIRRRITKSQRSVRRLCPRSRRLSRFNRRLGVAQPLLVESTGLSRSRNDGFGVCVGGSRLDRHLRVSLALLHLSESDSASLLGEESRRLSRCLDGSPRRLSSTVAILYLSLHALPRRIKRIAAYFAASPKLAGSEPRESDHCKQRWRKINDQVNKFCGAFEAASREKRSGQNENDVLKLAHEIFYNNHKKKFTLEHAWKELKNDQKWCELTTSKTEGSAKRRKLDDSAQSSHAFQTTTGDEQATNRPPGVKASKGRGKNPQAYGKGVNDLDILWNIKKEDFAVKERVSRMRLLDSLLAKQELADYEEDLNKKLITELFSN</sequence>
<dbReference type="PANTHER" id="PTHR45023">
    <property type="match status" value="1"/>
</dbReference>
<proteinExistence type="predicted"/>
<reference evidence="2" key="2">
    <citation type="submission" date="2015-03" db="UniProtKB">
        <authorList>
            <consortium name="EnsemblPlants"/>
        </authorList>
    </citation>
    <scope>IDENTIFICATION</scope>
</reference>
<feature type="region of interest" description="Disordered" evidence="1">
    <location>
        <begin position="256"/>
        <end position="300"/>
    </location>
</feature>
<reference evidence="2 3" key="1">
    <citation type="journal article" date="2014" name="Genome Biol.">
        <title>Transcriptome and methylome profiling reveals relics of genome dominance in the mesopolyploid Brassica oleracea.</title>
        <authorList>
            <person name="Parkin I.A."/>
            <person name="Koh C."/>
            <person name="Tang H."/>
            <person name="Robinson S.J."/>
            <person name="Kagale S."/>
            <person name="Clarke W.E."/>
            <person name="Town C.D."/>
            <person name="Nixon J."/>
            <person name="Krishnakumar V."/>
            <person name="Bidwell S.L."/>
            <person name="Denoeud F."/>
            <person name="Belcram H."/>
            <person name="Links M.G."/>
            <person name="Just J."/>
            <person name="Clarke C."/>
            <person name="Bender T."/>
            <person name="Huebert T."/>
            <person name="Mason A.S."/>
            <person name="Pires J.C."/>
            <person name="Barker G."/>
            <person name="Moore J."/>
            <person name="Walley P.G."/>
            <person name="Manoli S."/>
            <person name="Batley J."/>
            <person name="Edwards D."/>
            <person name="Nelson M.N."/>
            <person name="Wang X."/>
            <person name="Paterson A.H."/>
            <person name="King G."/>
            <person name="Bancroft I."/>
            <person name="Chalhoub B."/>
            <person name="Sharpe A.G."/>
        </authorList>
    </citation>
    <scope>NUCLEOTIDE SEQUENCE</scope>
    <source>
        <strain evidence="2 3">cv. TO1000</strain>
    </source>
</reference>
<dbReference type="PANTHER" id="PTHR45023:SF4">
    <property type="entry name" value="GLYCINE-RICH PROTEIN-RELATED"/>
    <property type="match status" value="1"/>
</dbReference>
<accession>A0A0D3DG19</accession>
<name>A0A0D3DG19_BRAOL</name>
<evidence type="ECO:0000313" key="3">
    <source>
        <dbReference type="Proteomes" id="UP000032141"/>
    </source>
</evidence>
<evidence type="ECO:0000256" key="1">
    <source>
        <dbReference type="SAM" id="MobiDB-lite"/>
    </source>
</evidence>